<protein>
    <submittedName>
        <fullName evidence="1">Uncharacterized protein</fullName>
    </submittedName>
</protein>
<sequence>MTHDLRFSPFVALSEGSPSLEEITNTTTGSLDPLGISSIGNLCWNNAINSIGLVSGTVDDEIVPILRRLVASHLTDTTSKVLILYTNHSAVAGGSCSLLSPSWPPPRVLVS</sequence>
<dbReference type="Proteomes" id="UP000054097">
    <property type="component" value="Unassembled WGS sequence"/>
</dbReference>
<evidence type="ECO:0000313" key="2">
    <source>
        <dbReference type="Proteomes" id="UP000054097"/>
    </source>
</evidence>
<organism evidence="1 2">
    <name type="scientific">Serendipita vermifera MAFF 305830</name>
    <dbReference type="NCBI Taxonomy" id="933852"/>
    <lineage>
        <taxon>Eukaryota</taxon>
        <taxon>Fungi</taxon>
        <taxon>Dikarya</taxon>
        <taxon>Basidiomycota</taxon>
        <taxon>Agaricomycotina</taxon>
        <taxon>Agaricomycetes</taxon>
        <taxon>Sebacinales</taxon>
        <taxon>Serendipitaceae</taxon>
        <taxon>Serendipita</taxon>
    </lineage>
</organism>
<accession>A0A0C3AJM3</accession>
<dbReference type="EMBL" id="KN824320">
    <property type="protein sequence ID" value="KIM24810.1"/>
    <property type="molecule type" value="Genomic_DNA"/>
</dbReference>
<dbReference type="OrthoDB" id="10636563at2759"/>
<reference evidence="1 2" key="1">
    <citation type="submission" date="2014-04" db="EMBL/GenBank/DDBJ databases">
        <authorList>
            <consortium name="DOE Joint Genome Institute"/>
            <person name="Kuo A."/>
            <person name="Zuccaro A."/>
            <person name="Kohler A."/>
            <person name="Nagy L.G."/>
            <person name="Floudas D."/>
            <person name="Copeland A."/>
            <person name="Barry K.W."/>
            <person name="Cichocki N."/>
            <person name="Veneault-Fourrey C."/>
            <person name="LaButti K."/>
            <person name="Lindquist E.A."/>
            <person name="Lipzen A."/>
            <person name="Lundell T."/>
            <person name="Morin E."/>
            <person name="Murat C."/>
            <person name="Sun H."/>
            <person name="Tunlid A."/>
            <person name="Henrissat B."/>
            <person name="Grigoriev I.V."/>
            <person name="Hibbett D.S."/>
            <person name="Martin F."/>
            <person name="Nordberg H.P."/>
            <person name="Cantor M.N."/>
            <person name="Hua S.X."/>
        </authorList>
    </citation>
    <scope>NUCLEOTIDE SEQUENCE [LARGE SCALE GENOMIC DNA]</scope>
    <source>
        <strain evidence="1 2">MAFF 305830</strain>
    </source>
</reference>
<gene>
    <name evidence="1" type="ORF">M408DRAFT_229455</name>
</gene>
<keyword evidence="2" id="KW-1185">Reference proteome</keyword>
<dbReference type="HOGENOM" id="CLU_2159976_0_0_1"/>
<dbReference type="AlphaFoldDB" id="A0A0C3AJM3"/>
<evidence type="ECO:0000313" key="1">
    <source>
        <dbReference type="EMBL" id="KIM24810.1"/>
    </source>
</evidence>
<reference evidence="2" key="2">
    <citation type="submission" date="2015-01" db="EMBL/GenBank/DDBJ databases">
        <title>Evolutionary Origins and Diversification of the Mycorrhizal Mutualists.</title>
        <authorList>
            <consortium name="DOE Joint Genome Institute"/>
            <consortium name="Mycorrhizal Genomics Consortium"/>
            <person name="Kohler A."/>
            <person name="Kuo A."/>
            <person name="Nagy L.G."/>
            <person name="Floudas D."/>
            <person name="Copeland A."/>
            <person name="Barry K.W."/>
            <person name="Cichocki N."/>
            <person name="Veneault-Fourrey C."/>
            <person name="LaButti K."/>
            <person name="Lindquist E.A."/>
            <person name="Lipzen A."/>
            <person name="Lundell T."/>
            <person name="Morin E."/>
            <person name="Murat C."/>
            <person name="Riley R."/>
            <person name="Ohm R."/>
            <person name="Sun H."/>
            <person name="Tunlid A."/>
            <person name="Henrissat B."/>
            <person name="Grigoriev I.V."/>
            <person name="Hibbett D.S."/>
            <person name="Martin F."/>
        </authorList>
    </citation>
    <scope>NUCLEOTIDE SEQUENCE [LARGE SCALE GENOMIC DNA]</scope>
    <source>
        <strain evidence="2">MAFF 305830</strain>
    </source>
</reference>
<proteinExistence type="predicted"/>
<name>A0A0C3AJM3_SERVB</name>